<evidence type="ECO:0000313" key="3">
    <source>
        <dbReference type="Proteomes" id="UP000316621"/>
    </source>
</evidence>
<dbReference type="EMBL" id="CM010719">
    <property type="protein sequence ID" value="RZC60563.1"/>
    <property type="molecule type" value="Genomic_DNA"/>
</dbReference>
<name>A0A4Y7JHM0_PAPSO</name>
<evidence type="ECO:0000256" key="1">
    <source>
        <dbReference type="SAM" id="MobiDB-lite"/>
    </source>
</evidence>
<dbReference type="PANTHER" id="PTHR35707">
    <property type="entry name" value="OS06G0608100 PROTEIN"/>
    <property type="match status" value="1"/>
</dbReference>
<dbReference type="Gramene" id="RZC60563">
    <property type="protein sequence ID" value="RZC60563"/>
    <property type="gene ID" value="C5167_022313"/>
</dbReference>
<proteinExistence type="predicted"/>
<dbReference type="OMA" id="KEPTWSP"/>
<feature type="compositionally biased region" description="Polar residues" evidence="1">
    <location>
        <begin position="536"/>
        <end position="556"/>
    </location>
</feature>
<organism evidence="2 3">
    <name type="scientific">Papaver somniferum</name>
    <name type="common">Opium poppy</name>
    <dbReference type="NCBI Taxonomy" id="3469"/>
    <lineage>
        <taxon>Eukaryota</taxon>
        <taxon>Viridiplantae</taxon>
        <taxon>Streptophyta</taxon>
        <taxon>Embryophyta</taxon>
        <taxon>Tracheophyta</taxon>
        <taxon>Spermatophyta</taxon>
        <taxon>Magnoliopsida</taxon>
        <taxon>Ranunculales</taxon>
        <taxon>Papaveraceae</taxon>
        <taxon>Papaveroideae</taxon>
        <taxon>Papaver</taxon>
    </lineage>
</organism>
<feature type="region of interest" description="Disordered" evidence="1">
    <location>
        <begin position="599"/>
        <end position="634"/>
    </location>
</feature>
<dbReference type="AlphaFoldDB" id="A0A4Y7JHM0"/>
<evidence type="ECO:0000313" key="2">
    <source>
        <dbReference type="EMBL" id="RZC60563.1"/>
    </source>
</evidence>
<dbReference type="PANTHER" id="PTHR35707:SF1">
    <property type="entry name" value="SPC7 KINETOCHORE PROTEIN DOMAIN-CONTAINING PROTEIN"/>
    <property type="match status" value="1"/>
</dbReference>
<feature type="region of interest" description="Disordered" evidence="1">
    <location>
        <begin position="47"/>
        <end position="111"/>
    </location>
</feature>
<feature type="compositionally biased region" description="Polar residues" evidence="1">
    <location>
        <begin position="93"/>
        <end position="107"/>
    </location>
</feature>
<gene>
    <name evidence="2" type="ORF">C5167_022313</name>
</gene>
<evidence type="ECO:0008006" key="4">
    <source>
        <dbReference type="Google" id="ProtNLM"/>
    </source>
</evidence>
<reference evidence="2 3" key="1">
    <citation type="journal article" date="2018" name="Science">
        <title>The opium poppy genome and morphinan production.</title>
        <authorList>
            <person name="Guo L."/>
            <person name="Winzer T."/>
            <person name="Yang X."/>
            <person name="Li Y."/>
            <person name="Ning Z."/>
            <person name="He Z."/>
            <person name="Teodor R."/>
            <person name="Lu Y."/>
            <person name="Bowser T.A."/>
            <person name="Graham I.A."/>
            <person name="Ye K."/>
        </authorList>
    </citation>
    <scope>NUCLEOTIDE SEQUENCE [LARGE SCALE GENOMIC DNA]</scope>
    <source>
        <strain evidence="3">cv. HN1</strain>
        <tissue evidence="2">Leaves</tissue>
    </source>
</reference>
<feature type="compositionally biased region" description="Basic and acidic residues" evidence="1">
    <location>
        <begin position="612"/>
        <end position="626"/>
    </location>
</feature>
<keyword evidence="3" id="KW-1185">Reference proteome</keyword>
<feature type="region of interest" description="Disordered" evidence="1">
    <location>
        <begin position="291"/>
        <end position="312"/>
    </location>
</feature>
<protein>
    <recommendedName>
        <fullName evidence="4">Spc7 kinetochore protein domain-containing protein</fullName>
    </recommendedName>
</protein>
<feature type="region of interest" description="Disordered" evidence="1">
    <location>
        <begin position="531"/>
        <end position="556"/>
    </location>
</feature>
<sequence>MDDRECIASEDLRCRSAAAAPDEEEIPLDREEKKKLRRVSFADELTSVHIFQRDDDGSDQTPVDDNPKPNCSPPPKTEDENDDEQKKFVLDFPSTSPGSDFGSASTSHNDDGDGWFGKVSASFIRGHLSASAVSDDSNYETTLDSTDFKLHFQNLNQSDMESDFKTPTRSHLSLECRMPSTGDFTGTNSTGNLMFGVHKPTPAVSISGGTSSGAGDDMSLIDENRRIYDYGILSHTLEAMMSESRNILYGISAPGCVKIPKSSNLEDVNNGLKTCDELKSHVIGLEEMGGNELESTNPLDPPSEVVSNSDVNHKGNDRFASSIIDRFITSTAHSLPDAAAVQAHQSLILSESTSAMLQNMPSAIDQDSAKAAVVVVGGSTVEFGGGSESLDQQFVFGDGTKSSDPLSSPRETNLMHVTTQSDCRDAGNVEHKMTEDSLSNARCTTEIGFKITNQSSKPEGSVSSSYLKQQRIFHPSIFLTVSESPLLHVESRMNGNSWNDTRCTPEIGYKTNQSSKSPLEGSVSLLSAKRQKMFHPTSSAGQQPSSPLNNGSMDSSAILSMDCSSQHVSIGRALEVDRNLVKTTGDDRNTDPNKIHVSLADSGEELGSVSQENKDVGETTRMKTDAEGSSPPRIFRNSKENEYIVHNGVLKDQISAGISFCRRDMQMDFVTTKACVTPLRVLSPLNSQWGSPESNFFSRTYPARLTERVSENISSDGPAFTCARKRTATPTNLVKRLMEWWPEGPSTQDTNISSEIIGGEKVPSSLSLLTSVSVQEAENSEHKQRLERANFMDKEDKEIVKIQKSPKVAPVSEIMILFSNRCIEKISEVKMDGDLLTRDLDHVFYEFSEAMKHQMLPLAENLNPRQVSDLEDIFGRLEKANKYKVICNQIQSQEIHNHDVNLQQNRVVEARQLQQMLVYKQAKLQLLRLRQERLRKKYQLLRSGIQETKLISESFANHCKPGRRGVQLKDSHVTSVLVDQNSKNTFTQEERQKVDAKRQELGSLANKVKELIQSLIFSYKIKGEPSSNDVIVLVNEQLKTKSANRFVHQYLQLWEVVDLEKKNLQYNLKLNYLGFLHQRFIITVGPVARIIVTNKLIEANIKKSYPIINACVAFAYVFNAECSRDLGSSKNLALETHLTSLLLDNLLDVVEEALTVKIELRQVSRTFTNSNLICFFDTCLLWIYLTADQLDLQLQFLDCKTGHIVTLTLDMTCLKQGIYPMEILPSQVQSQSPVSQLRSAEILSAVRTLKPDHSRILRLCRCVSQVLRNHK</sequence>
<dbReference type="Proteomes" id="UP000316621">
    <property type="component" value="Chromosome 5"/>
</dbReference>
<accession>A0A4Y7JHM0</accession>